<dbReference type="InterPro" id="IPR036610">
    <property type="entry name" value="PEBP-like_sf"/>
</dbReference>
<comment type="similarity">
    <text evidence="1">Belongs to the phosphatidylethanolamine-binding protein family.</text>
</comment>
<dbReference type="Pfam" id="PF01161">
    <property type="entry name" value="PBP"/>
    <property type="match status" value="1"/>
</dbReference>
<dbReference type="PANTHER" id="PTHR11362">
    <property type="entry name" value="PHOSPHATIDYLETHANOLAMINE-BINDING PROTEIN"/>
    <property type="match status" value="1"/>
</dbReference>
<dbReference type="EMBL" id="JBDJPC010000009">
    <property type="protein sequence ID" value="KAL1491658.1"/>
    <property type="molecule type" value="Genomic_DNA"/>
</dbReference>
<dbReference type="PANTHER" id="PTHR11362:SF82">
    <property type="entry name" value="PHOSPHATIDYLETHANOLAMINE-BINDING PROTEIN 4"/>
    <property type="match status" value="1"/>
</dbReference>
<sequence>MFLKIIVILVISISLSQGNSSNKKAFNSNEIVPDVISAPPSNILTVRYLQSKKNVNLGNEIAPIDVRQAPKITYEAEPNTFYTLVFTDPDVPSRANPIRREFRHWLVVNIPGSDVNKGQVLSEYIGSGPPEGTGLHRYIFLLYKQPSRLEFEEPFVPNTEFGDRPNFSAQKFGEKYNLELVAGNFYQAQYDDSVPELHKQFKKPTN</sequence>
<protein>
    <recommendedName>
        <fullName evidence="5">Phosphatidylethanolamine-binding protein</fullName>
    </recommendedName>
</protein>
<keyword evidence="2" id="KW-0732">Signal</keyword>
<evidence type="ECO:0000313" key="4">
    <source>
        <dbReference type="Proteomes" id="UP001566132"/>
    </source>
</evidence>
<dbReference type="InterPro" id="IPR001858">
    <property type="entry name" value="Phosphatidylethanolamine-bd_CS"/>
</dbReference>
<evidence type="ECO:0008006" key="5">
    <source>
        <dbReference type="Google" id="ProtNLM"/>
    </source>
</evidence>
<evidence type="ECO:0000313" key="3">
    <source>
        <dbReference type="EMBL" id="KAL1491658.1"/>
    </source>
</evidence>
<evidence type="ECO:0000256" key="1">
    <source>
        <dbReference type="ARBA" id="ARBA00007091"/>
    </source>
</evidence>
<proteinExistence type="inferred from homology"/>
<feature type="chain" id="PRO_5044747734" description="Phosphatidylethanolamine-binding protein" evidence="2">
    <location>
        <begin position="19"/>
        <end position="206"/>
    </location>
</feature>
<dbReference type="CDD" id="cd00866">
    <property type="entry name" value="PEBP_euk"/>
    <property type="match status" value="1"/>
</dbReference>
<accession>A0ABD1EAI3</accession>
<keyword evidence="4" id="KW-1185">Reference proteome</keyword>
<organism evidence="3 4">
    <name type="scientific">Hypothenemus hampei</name>
    <name type="common">Coffee berry borer</name>
    <dbReference type="NCBI Taxonomy" id="57062"/>
    <lineage>
        <taxon>Eukaryota</taxon>
        <taxon>Metazoa</taxon>
        <taxon>Ecdysozoa</taxon>
        <taxon>Arthropoda</taxon>
        <taxon>Hexapoda</taxon>
        <taxon>Insecta</taxon>
        <taxon>Pterygota</taxon>
        <taxon>Neoptera</taxon>
        <taxon>Endopterygota</taxon>
        <taxon>Coleoptera</taxon>
        <taxon>Polyphaga</taxon>
        <taxon>Cucujiformia</taxon>
        <taxon>Curculionidae</taxon>
        <taxon>Scolytinae</taxon>
        <taxon>Hypothenemus</taxon>
    </lineage>
</organism>
<dbReference type="InterPro" id="IPR035810">
    <property type="entry name" value="PEBP_euk"/>
</dbReference>
<evidence type="ECO:0000256" key="2">
    <source>
        <dbReference type="SAM" id="SignalP"/>
    </source>
</evidence>
<feature type="signal peptide" evidence="2">
    <location>
        <begin position="1"/>
        <end position="18"/>
    </location>
</feature>
<dbReference type="SUPFAM" id="SSF49777">
    <property type="entry name" value="PEBP-like"/>
    <property type="match status" value="1"/>
</dbReference>
<dbReference type="AlphaFoldDB" id="A0ABD1EAI3"/>
<reference evidence="3 4" key="1">
    <citation type="submission" date="2024-05" db="EMBL/GenBank/DDBJ databases">
        <title>Genetic variation in Jamaican populations of the coffee berry borer (Hypothenemus hampei).</title>
        <authorList>
            <person name="Errbii M."/>
            <person name="Myrie A."/>
        </authorList>
    </citation>
    <scope>NUCLEOTIDE SEQUENCE [LARGE SCALE GENOMIC DNA]</scope>
    <source>
        <strain evidence="3">JA-Hopewell-2020-01-JO</strain>
        <tissue evidence="3">Whole body</tissue>
    </source>
</reference>
<name>A0ABD1EAI3_HYPHA</name>
<gene>
    <name evidence="3" type="ORF">ABEB36_012221</name>
</gene>
<comment type="caution">
    <text evidence="3">The sequence shown here is derived from an EMBL/GenBank/DDBJ whole genome shotgun (WGS) entry which is preliminary data.</text>
</comment>
<dbReference type="Proteomes" id="UP001566132">
    <property type="component" value="Unassembled WGS sequence"/>
</dbReference>
<dbReference type="InterPro" id="IPR008914">
    <property type="entry name" value="PEBP"/>
</dbReference>
<dbReference type="PROSITE" id="PS01220">
    <property type="entry name" value="PBP"/>
    <property type="match status" value="1"/>
</dbReference>
<dbReference type="Gene3D" id="3.90.280.10">
    <property type="entry name" value="PEBP-like"/>
    <property type="match status" value="1"/>
</dbReference>